<feature type="domain" description="PXA" evidence="2">
    <location>
        <begin position="640"/>
        <end position="809"/>
    </location>
</feature>
<dbReference type="AlphaFoldDB" id="A0A9P5CFL6"/>
<evidence type="ECO:0000313" key="4">
    <source>
        <dbReference type="Proteomes" id="UP000801864"/>
    </source>
</evidence>
<evidence type="ECO:0000313" key="3">
    <source>
        <dbReference type="EMBL" id="KAF3075765.1"/>
    </source>
</evidence>
<accession>A0A9P5CFL6</accession>
<dbReference type="EMBL" id="QLNT01000003">
    <property type="protein sequence ID" value="KAF3075765.1"/>
    <property type="molecule type" value="Genomic_DNA"/>
</dbReference>
<evidence type="ECO:0000256" key="1">
    <source>
        <dbReference type="SAM" id="MobiDB-lite"/>
    </source>
</evidence>
<dbReference type="GO" id="GO:0005739">
    <property type="term" value="C:mitochondrion"/>
    <property type="evidence" value="ECO:0007669"/>
    <property type="project" value="GOC"/>
</dbReference>
<dbReference type="SUPFAM" id="SSF144232">
    <property type="entry name" value="HIT/MYND zinc finger-like"/>
    <property type="match status" value="1"/>
</dbReference>
<gene>
    <name evidence="3" type="ORF">CFAM422_002184</name>
</gene>
<dbReference type="SMART" id="SM00313">
    <property type="entry name" value="PXA"/>
    <property type="match status" value="1"/>
</dbReference>
<dbReference type="Pfam" id="PF13824">
    <property type="entry name" value="zf-Mss51"/>
    <property type="match status" value="1"/>
</dbReference>
<comment type="caution">
    <text evidence="3">The sequence shown here is derived from an EMBL/GenBank/DDBJ whole genome shotgun (WGS) entry which is preliminary data.</text>
</comment>
<dbReference type="Pfam" id="PF02194">
    <property type="entry name" value="PXA"/>
    <property type="match status" value="1"/>
</dbReference>
<dbReference type="InterPro" id="IPR046824">
    <property type="entry name" value="Mss51-like_C"/>
</dbReference>
<name>A0A9P5CFL6_9HYPO</name>
<dbReference type="PANTHER" id="PTHR28069:SF1">
    <property type="entry name" value="PROTEIN MSS51, MITOCHONDRIAL"/>
    <property type="match status" value="1"/>
</dbReference>
<dbReference type="Proteomes" id="UP000801864">
    <property type="component" value="Unassembled WGS sequence"/>
</dbReference>
<protein>
    <submittedName>
        <fullName evidence="3">Protein MSS51</fullName>
    </submittedName>
</protein>
<sequence length="1112" mass="123447">MEPALRRAAHSLCGRCSASLRRQTAVRGALKPWAQVSIRSVHSCKSQDAKRTIAGSKLTTAREFTSSANAASEASTAGKAPVSTLRLNPDDLFHPFSESPVPEFRRRAAFMKQHAYCPHPDHKHARVPLDASAVDDAAPATGGDMPPANVDFECPDCGIAVYCSKEHWMDDYENHLKICDTLRQINEDDHDLRSGRVFHEGNLPDLQMENAAVNMTNWDTFMYTREFEAVDSDRSMRQITRLLTYPITVGSVLHELSPYNIQNGGRLTVEGLKSFSALRYNLHIPRSGRGAGINQLRPEPPPVRIFILGARAESSLPRPVWVQLAHLFPESRLHLIFIGPESMANRDDEFPLPERTPSNPFGTIVEDRVWYNMKISTIVDYYHTIHKTGHFAPYDPYFDCFMLFHPGLGHPASSHDWEETLPLLLETKVPIISTGYTQVDLDRDVEWVKKKSGGEFDILLEPGENKFRSLRWDLDDMDPQDISCGNWGVWAFRGKRRPNFTLTTSLLCPVPCSSAAFCFSPSSPLRLCVSPPLARNDPATTPLDSPAMIAASASASASAPAPPPLAHRASTRPKHAADSPPPEAGTADRRSTRAVPIDPLSDRATLNLIRRTLCPQQLGDKGRDAQPAIQDLLLPPLTSRNDVDLQLYAFLAIIMREFVQSWYSKITADETFVPEILRIIAHCTTALEQRFRKLDLETRRVASRSALQSSVDADPREVYHSIFPLPFLSPVPRLDDNTAVELQRENEATYRQLLVQGVLAILLPTEDLENPCLTAFVEQIFSELIIGNIIAGKASQPWLLYEAICIAARSLGEQKDRTKARIVSGKDRSPDLGQDAAKSPKWTVQGVFVLIIHLGILFFNALRLMAGTLADSISLPPRTALHLDEEAAEDAHNDKQPPPSTDTNLGAKVPVLSFRLWACFGNLIELEERKPWLGGFISLLQTAAIDGPWRIAGLNGPLDRLLSHHIQSLFDSSHLPPILRSLRGALFPNNSPGTSTLVAPQSERELLALRRRAASAISDLLPASVTRVYFGRRHWRLGGLFGPGDDAGSPSAAIDEDDDERILDELESLLDVVGDEYCNKHLMYSALELVLVRLMPELSDKGVVELRQDRLG</sequence>
<keyword evidence="4" id="KW-1185">Reference proteome</keyword>
<dbReference type="InterPro" id="IPR003114">
    <property type="entry name" value="Phox_assoc"/>
</dbReference>
<dbReference type="PANTHER" id="PTHR28069">
    <property type="entry name" value="GH20023P"/>
    <property type="match status" value="1"/>
</dbReference>
<organism evidence="3 4">
    <name type="scientific">Trichoderma lentiforme</name>
    <dbReference type="NCBI Taxonomy" id="1567552"/>
    <lineage>
        <taxon>Eukaryota</taxon>
        <taxon>Fungi</taxon>
        <taxon>Dikarya</taxon>
        <taxon>Ascomycota</taxon>
        <taxon>Pezizomycotina</taxon>
        <taxon>Sordariomycetes</taxon>
        <taxon>Hypocreomycetidae</taxon>
        <taxon>Hypocreales</taxon>
        <taxon>Hypocreaceae</taxon>
        <taxon>Trichoderma</taxon>
    </lineage>
</organism>
<proteinExistence type="predicted"/>
<dbReference type="PROSITE" id="PS51207">
    <property type="entry name" value="PXA"/>
    <property type="match status" value="1"/>
</dbReference>
<dbReference type="Pfam" id="PF20179">
    <property type="entry name" value="MSS51_C"/>
    <property type="match status" value="1"/>
</dbReference>
<dbReference type="InterPro" id="IPR032717">
    <property type="entry name" value="Mss51_Znf"/>
</dbReference>
<dbReference type="GO" id="GO:0033617">
    <property type="term" value="P:mitochondrial respiratory chain complex IV assembly"/>
    <property type="evidence" value="ECO:0007669"/>
    <property type="project" value="TreeGrafter"/>
</dbReference>
<reference evidence="3 4" key="1">
    <citation type="submission" date="2018-06" db="EMBL/GenBank/DDBJ databases">
        <title>Genome analysis of cellulolytic fungus Trichoderma lentiforme CFAM-422.</title>
        <authorList>
            <person name="Steindorff A.S."/>
            <person name="Formighieri E.F."/>
            <person name="Midorikawa G.E.O."/>
            <person name="Tamietti M.S."/>
            <person name="Ramos E.Z."/>
            <person name="Silva A.S."/>
            <person name="Bon E.P.S."/>
            <person name="Mendes T.D."/>
            <person name="Damaso M.C.T."/>
            <person name="Favaro L.C.L."/>
        </authorList>
    </citation>
    <scope>NUCLEOTIDE SEQUENCE [LARGE SCALE GENOMIC DNA]</scope>
    <source>
        <strain evidence="3 4">CFAM-422</strain>
    </source>
</reference>
<feature type="region of interest" description="Disordered" evidence="1">
    <location>
        <begin position="551"/>
        <end position="596"/>
    </location>
</feature>
<evidence type="ECO:0000259" key="2">
    <source>
        <dbReference type="PROSITE" id="PS51207"/>
    </source>
</evidence>